<dbReference type="Proteomes" id="UP000269154">
    <property type="component" value="Unassembled WGS sequence"/>
</dbReference>
<dbReference type="AlphaFoldDB" id="A0A3N6P530"/>
<gene>
    <name evidence="1" type="ORF">D5R40_25385</name>
</gene>
<comment type="caution">
    <text evidence="1">The sequence shown here is derived from an EMBL/GenBank/DDBJ whole genome shotgun (WGS) entry which is preliminary data.</text>
</comment>
<name>A0A3N6P530_9CYAN</name>
<evidence type="ECO:0000313" key="1">
    <source>
        <dbReference type="EMBL" id="RQH28736.1"/>
    </source>
</evidence>
<evidence type="ECO:0000313" key="2">
    <source>
        <dbReference type="Proteomes" id="UP000269154"/>
    </source>
</evidence>
<dbReference type="EMBL" id="RCBY01000205">
    <property type="protein sequence ID" value="RQH28736.1"/>
    <property type="molecule type" value="Genomic_DNA"/>
</dbReference>
<proteinExistence type="predicted"/>
<organism evidence="1 2">
    <name type="scientific">Okeania hirsuta</name>
    <dbReference type="NCBI Taxonomy" id="1458930"/>
    <lineage>
        <taxon>Bacteria</taxon>
        <taxon>Bacillati</taxon>
        <taxon>Cyanobacteriota</taxon>
        <taxon>Cyanophyceae</taxon>
        <taxon>Oscillatoriophycideae</taxon>
        <taxon>Oscillatoriales</taxon>
        <taxon>Microcoleaceae</taxon>
        <taxon>Okeania</taxon>
    </lineage>
</organism>
<reference evidence="1 2" key="1">
    <citation type="journal article" date="2018" name="ACS Chem. Biol.">
        <title>Ketoreductase domain dysfunction expands chemodiversity: malyngamide biosynthesis in the cyanobacterium Okeania hirsuta.</title>
        <authorList>
            <person name="Moss N.A."/>
            <person name="Leao T."/>
            <person name="Rankin M."/>
            <person name="McCullough T.M."/>
            <person name="Qu P."/>
            <person name="Korobeynikov A."/>
            <person name="Smith J.L."/>
            <person name="Gerwick L."/>
            <person name="Gerwick W.H."/>
        </authorList>
    </citation>
    <scope>NUCLEOTIDE SEQUENCE [LARGE SCALE GENOMIC DNA]</scope>
    <source>
        <strain evidence="1 2">PAB10Feb10-1</strain>
    </source>
</reference>
<accession>A0A3N6P530</accession>
<protein>
    <submittedName>
        <fullName evidence="1">Uncharacterized protein</fullName>
    </submittedName>
</protein>
<sequence length="67" mass="7608">MDCSLQSLTANMMVSALQWFQKDFWIYGCGRRSGSSKGEIVVVDYAKISPSKIITLYPLENILFDQL</sequence>
<keyword evidence="2" id="KW-1185">Reference proteome</keyword>